<feature type="non-terminal residue" evidence="2">
    <location>
        <position position="1"/>
    </location>
</feature>
<dbReference type="GO" id="GO:0044547">
    <property type="term" value="F:DNA topoisomerase binding"/>
    <property type="evidence" value="ECO:0007669"/>
    <property type="project" value="TreeGrafter"/>
</dbReference>
<evidence type="ECO:0000313" key="2">
    <source>
        <dbReference type="EMBL" id="KAB0351132.1"/>
    </source>
</evidence>
<dbReference type="InterPro" id="IPR036397">
    <property type="entry name" value="RNaseH_sf"/>
</dbReference>
<dbReference type="GO" id="GO:0000014">
    <property type="term" value="F:single-stranded DNA endodeoxyribonuclease activity"/>
    <property type="evidence" value="ECO:0007669"/>
    <property type="project" value="TreeGrafter"/>
</dbReference>
<dbReference type="InterPro" id="IPR041426">
    <property type="entry name" value="Mos1_HTH"/>
</dbReference>
<dbReference type="InterPro" id="IPR052709">
    <property type="entry name" value="Transposase-MT_Hybrid"/>
</dbReference>
<dbReference type="GO" id="GO:0044774">
    <property type="term" value="P:mitotic DNA integrity checkpoint signaling"/>
    <property type="evidence" value="ECO:0007669"/>
    <property type="project" value="TreeGrafter"/>
</dbReference>
<protein>
    <recommendedName>
        <fullName evidence="1">Mos1 transposase HTH domain-containing protein</fullName>
    </recommendedName>
</protein>
<accession>A0A5N3VPU3</accession>
<sequence length="258" mass="29887">VIFLFKFEMGHKTVEITCNINNIFGPGTASERTVQWWFKKFCKGDESLEDEQCSDRPLEVDNGQLKGSLKLILLKLHEEQIGKVKNLDKWVPYEMTANNKNCHFEVSSSLILCNNNNEPFLNWMVMPNLHQKKVMVTVWWSAACLIHHSFLNPSETTASERYAQQINERHWKLMGPVLLHNDVQPYVAQPVLQNFPHPPHSPDLSQTDGHFFKHLNNDAGNAFQEFVKSQSKDFYTTGINKLISHWQKCVDCNGSYFY</sequence>
<dbReference type="GO" id="GO:0003690">
    <property type="term" value="F:double-stranded DNA binding"/>
    <property type="evidence" value="ECO:0007669"/>
    <property type="project" value="TreeGrafter"/>
</dbReference>
<comment type="caution">
    <text evidence="2">The sequence shown here is derived from an EMBL/GenBank/DDBJ whole genome shotgun (WGS) entry which is preliminary data.</text>
</comment>
<dbReference type="GO" id="GO:0005634">
    <property type="term" value="C:nucleus"/>
    <property type="evidence" value="ECO:0007669"/>
    <property type="project" value="TreeGrafter"/>
</dbReference>
<dbReference type="GO" id="GO:0000793">
    <property type="term" value="C:condensed chromosome"/>
    <property type="evidence" value="ECO:0007669"/>
    <property type="project" value="TreeGrafter"/>
</dbReference>
<evidence type="ECO:0000313" key="3">
    <source>
        <dbReference type="Proteomes" id="UP000326458"/>
    </source>
</evidence>
<dbReference type="GO" id="GO:0031297">
    <property type="term" value="P:replication fork processing"/>
    <property type="evidence" value="ECO:0007669"/>
    <property type="project" value="TreeGrafter"/>
</dbReference>
<dbReference type="GO" id="GO:0046975">
    <property type="term" value="F:histone H3K36 methyltransferase activity"/>
    <property type="evidence" value="ECO:0007669"/>
    <property type="project" value="TreeGrafter"/>
</dbReference>
<dbReference type="Proteomes" id="UP000326458">
    <property type="component" value="Unassembled WGS sequence"/>
</dbReference>
<gene>
    <name evidence="2" type="ORF">FD754_015989</name>
</gene>
<reference evidence="2 3" key="1">
    <citation type="submission" date="2019-06" db="EMBL/GenBank/DDBJ databases">
        <title>Discovery of a novel chromosome fission-fusion reversal in muntjac.</title>
        <authorList>
            <person name="Mudd A.B."/>
            <person name="Bredeson J.V."/>
            <person name="Baum R."/>
            <person name="Hockemeyer D."/>
            <person name="Rokhsar D.S."/>
        </authorList>
    </citation>
    <scope>NUCLEOTIDE SEQUENCE [LARGE SCALE GENOMIC DNA]</scope>
    <source>
        <strain evidence="2">UTSW_UCB_Mm</strain>
        <tissue evidence="2">Fibroblast cell line</tissue>
    </source>
</reference>
<dbReference type="GO" id="GO:0015074">
    <property type="term" value="P:DNA integration"/>
    <property type="evidence" value="ECO:0007669"/>
    <property type="project" value="TreeGrafter"/>
</dbReference>
<organism evidence="2 3">
    <name type="scientific">Muntiacus muntjak</name>
    <name type="common">Barking deer</name>
    <name type="synonym">Indian muntjac</name>
    <dbReference type="NCBI Taxonomy" id="9888"/>
    <lineage>
        <taxon>Eukaryota</taxon>
        <taxon>Metazoa</taxon>
        <taxon>Chordata</taxon>
        <taxon>Craniata</taxon>
        <taxon>Vertebrata</taxon>
        <taxon>Euteleostomi</taxon>
        <taxon>Mammalia</taxon>
        <taxon>Eutheria</taxon>
        <taxon>Laurasiatheria</taxon>
        <taxon>Artiodactyla</taxon>
        <taxon>Ruminantia</taxon>
        <taxon>Pecora</taxon>
        <taxon>Cervidae</taxon>
        <taxon>Muntiacinae</taxon>
        <taxon>Muntiacus</taxon>
    </lineage>
</organism>
<keyword evidence="3" id="KW-1185">Reference proteome</keyword>
<dbReference type="GO" id="GO:0000729">
    <property type="term" value="P:DNA double-strand break processing"/>
    <property type="evidence" value="ECO:0007669"/>
    <property type="project" value="TreeGrafter"/>
</dbReference>
<dbReference type="GO" id="GO:0035861">
    <property type="term" value="C:site of double-strand break"/>
    <property type="evidence" value="ECO:0007669"/>
    <property type="project" value="TreeGrafter"/>
</dbReference>
<dbReference type="GO" id="GO:0003697">
    <property type="term" value="F:single-stranded DNA binding"/>
    <property type="evidence" value="ECO:0007669"/>
    <property type="project" value="TreeGrafter"/>
</dbReference>
<dbReference type="GO" id="GO:0042800">
    <property type="term" value="F:histone H3K4 methyltransferase activity"/>
    <property type="evidence" value="ECO:0007669"/>
    <property type="project" value="TreeGrafter"/>
</dbReference>
<dbReference type="Gene3D" id="1.10.10.1450">
    <property type="match status" value="1"/>
</dbReference>
<dbReference type="EMBL" id="VCEA01000002">
    <property type="protein sequence ID" value="KAB0351132.1"/>
    <property type="molecule type" value="Genomic_DNA"/>
</dbReference>
<evidence type="ECO:0000259" key="1">
    <source>
        <dbReference type="Pfam" id="PF17906"/>
    </source>
</evidence>
<dbReference type="PANTHER" id="PTHR46060">
    <property type="entry name" value="MARINER MOS1 TRANSPOSASE-LIKE PROTEIN"/>
    <property type="match status" value="1"/>
</dbReference>
<dbReference type="InterPro" id="IPR001888">
    <property type="entry name" value="Transposase_1"/>
</dbReference>
<dbReference type="GO" id="GO:0006303">
    <property type="term" value="P:double-strand break repair via nonhomologous end joining"/>
    <property type="evidence" value="ECO:0007669"/>
    <property type="project" value="TreeGrafter"/>
</dbReference>
<name>A0A5N3VPU3_MUNMU</name>
<dbReference type="Pfam" id="PF17906">
    <property type="entry name" value="HTH_48"/>
    <property type="match status" value="1"/>
</dbReference>
<dbReference type="PANTHER" id="PTHR46060:SF2">
    <property type="entry name" value="HISTONE-LYSINE N-METHYLTRANSFERASE SETMAR"/>
    <property type="match status" value="1"/>
</dbReference>
<dbReference type="AlphaFoldDB" id="A0A5N3VPU3"/>
<feature type="domain" description="Mos1 transposase HTH" evidence="1">
    <location>
        <begin position="2"/>
        <end position="45"/>
    </location>
</feature>
<proteinExistence type="predicted"/>
<dbReference type="Gene3D" id="3.30.420.10">
    <property type="entry name" value="Ribonuclease H-like superfamily/Ribonuclease H"/>
    <property type="match status" value="1"/>
</dbReference>
<dbReference type="Pfam" id="PF01359">
    <property type="entry name" value="Transposase_1"/>
    <property type="match status" value="1"/>
</dbReference>